<protein>
    <submittedName>
        <fullName evidence="1">Uncharacterized protein</fullName>
    </submittedName>
</protein>
<dbReference type="OrthoDB" id="350589at2157"/>
<dbReference type="AlphaFoldDB" id="A0A1H7N6B0"/>
<gene>
    <name evidence="1" type="ORF">SAMN04488691_103199</name>
</gene>
<name>A0A1H7N6B0_HALLR</name>
<dbReference type="RefSeq" id="WP_074793232.1">
    <property type="nucleotide sequence ID" value="NZ_FOAD01000003.1"/>
</dbReference>
<proteinExistence type="predicted"/>
<sequence length="117" mass="12892">MSTSNHSRSEDVNETLITSRSKKVRFYIPTEKDGAEETVEEVITTLSRRFGGATRLPAKGAYVMEDGELVLERVAVVDCFGVDGGTEELSHIAHHIKESLDEESVAFEVMDVNTAFA</sequence>
<accession>A0A1H7N6B0</accession>
<dbReference type="Proteomes" id="UP000183894">
    <property type="component" value="Unassembled WGS sequence"/>
</dbReference>
<evidence type="ECO:0000313" key="1">
    <source>
        <dbReference type="EMBL" id="SEL18841.1"/>
    </source>
</evidence>
<reference evidence="1 2" key="1">
    <citation type="submission" date="2016-10" db="EMBL/GenBank/DDBJ databases">
        <authorList>
            <person name="de Groot N.N."/>
        </authorList>
    </citation>
    <scope>NUCLEOTIDE SEQUENCE [LARGE SCALE GENOMIC DNA]</scope>
    <source>
        <strain evidence="1 2">CDM_5</strain>
    </source>
</reference>
<organism evidence="1 2">
    <name type="scientific">Haloferax larsenii</name>
    <dbReference type="NCBI Taxonomy" id="302484"/>
    <lineage>
        <taxon>Archaea</taxon>
        <taxon>Methanobacteriati</taxon>
        <taxon>Methanobacteriota</taxon>
        <taxon>Stenosarchaea group</taxon>
        <taxon>Halobacteria</taxon>
        <taxon>Halobacteriales</taxon>
        <taxon>Haloferacaceae</taxon>
        <taxon>Haloferax</taxon>
    </lineage>
</organism>
<dbReference type="EMBL" id="FOAD01000003">
    <property type="protein sequence ID" value="SEL18841.1"/>
    <property type="molecule type" value="Genomic_DNA"/>
</dbReference>
<evidence type="ECO:0000313" key="2">
    <source>
        <dbReference type="Proteomes" id="UP000183894"/>
    </source>
</evidence>